<sequence>MEVMFPMVVVCPYVVYRSKAMFMFHCMMRKREEEIKLSKNKFQSSIYVKYLGERMANKFAIIVEKPGARQLCAMNPNFNSAKQMTSSPCFQSQDEITRIILAASSASGSWQYLLASTKQASAS</sequence>
<evidence type="ECO:0000313" key="1">
    <source>
        <dbReference type="EnsemblMetazoa" id="GAUT011805-PA"/>
    </source>
</evidence>
<evidence type="ECO:0000313" key="2">
    <source>
        <dbReference type="Proteomes" id="UP000078200"/>
    </source>
</evidence>
<dbReference type="VEuPathDB" id="VectorBase:GAUT011805"/>
<reference evidence="1" key="1">
    <citation type="submission" date="2020-05" db="UniProtKB">
        <authorList>
            <consortium name="EnsemblMetazoa"/>
        </authorList>
    </citation>
    <scope>IDENTIFICATION</scope>
    <source>
        <strain evidence="1">TTRI</strain>
    </source>
</reference>
<dbReference type="AlphaFoldDB" id="A0A1A9UQ43"/>
<dbReference type="Proteomes" id="UP000078200">
    <property type="component" value="Unassembled WGS sequence"/>
</dbReference>
<keyword evidence="2" id="KW-1185">Reference proteome</keyword>
<dbReference type="EnsemblMetazoa" id="GAUT011805-RA">
    <property type="protein sequence ID" value="GAUT011805-PA"/>
    <property type="gene ID" value="GAUT011805"/>
</dbReference>
<name>A0A1A9UQ43_GLOAU</name>
<protein>
    <submittedName>
        <fullName evidence="1">Uncharacterized protein</fullName>
    </submittedName>
</protein>
<organism evidence="1 2">
    <name type="scientific">Glossina austeni</name>
    <name type="common">Savannah tsetse fly</name>
    <dbReference type="NCBI Taxonomy" id="7395"/>
    <lineage>
        <taxon>Eukaryota</taxon>
        <taxon>Metazoa</taxon>
        <taxon>Ecdysozoa</taxon>
        <taxon>Arthropoda</taxon>
        <taxon>Hexapoda</taxon>
        <taxon>Insecta</taxon>
        <taxon>Pterygota</taxon>
        <taxon>Neoptera</taxon>
        <taxon>Endopterygota</taxon>
        <taxon>Diptera</taxon>
        <taxon>Brachycera</taxon>
        <taxon>Muscomorpha</taxon>
        <taxon>Hippoboscoidea</taxon>
        <taxon>Glossinidae</taxon>
        <taxon>Glossina</taxon>
    </lineage>
</organism>
<proteinExistence type="predicted"/>
<accession>A0A1A9UQ43</accession>